<protein>
    <submittedName>
        <fullName evidence="1">Uncharacterized protein</fullName>
    </submittedName>
</protein>
<evidence type="ECO:0000313" key="2">
    <source>
        <dbReference type="Proteomes" id="UP001139011"/>
    </source>
</evidence>
<organism evidence="1 2">
    <name type="scientific">Fictibacillus marinisediminis</name>
    <dbReference type="NCBI Taxonomy" id="2878389"/>
    <lineage>
        <taxon>Bacteria</taxon>
        <taxon>Bacillati</taxon>
        <taxon>Bacillota</taxon>
        <taxon>Bacilli</taxon>
        <taxon>Bacillales</taxon>
        <taxon>Fictibacillaceae</taxon>
        <taxon>Fictibacillus</taxon>
    </lineage>
</organism>
<evidence type="ECO:0000313" key="1">
    <source>
        <dbReference type="EMBL" id="MCK6259522.1"/>
    </source>
</evidence>
<reference evidence="1" key="1">
    <citation type="submission" date="2021-09" db="EMBL/GenBank/DDBJ databases">
        <title>Genome analysis of Fictibacillus sp. KIGAM418 isolated from marine sediment.</title>
        <authorList>
            <person name="Seo M.-J."/>
            <person name="Cho E.-S."/>
            <person name="Hwang C.Y."/>
        </authorList>
    </citation>
    <scope>NUCLEOTIDE SEQUENCE</scope>
    <source>
        <strain evidence="1">KIGAM418</strain>
    </source>
</reference>
<proteinExistence type="predicted"/>
<keyword evidence="2" id="KW-1185">Reference proteome</keyword>
<name>A0A9X1XEN2_9BACL</name>
<dbReference type="RefSeq" id="WP_248254887.1">
    <property type="nucleotide sequence ID" value="NZ_JAIWJX010000004.1"/>
</dbReference>
<comment type="caution">
    <text evidence="1">The sequence shown here is derived from an EMBL/GenBank/DDBJ whole genome shotgun (WGS) entry which is preliminary data.</text>
</comment>
<gene>
    <name evidence="1" type="ORF">LCY76_23405</name>
</gene>
<dbReference type="EMBL" id="JAIWJX010000004">
    <property type="protein sequence ID" value="MCK6259522.1"/>
    <property type="molecule type" value="Genomic_DNA"/>
</dbReference>
<accession>A0A9X1XEN2</accession>
<sequence length="204" mass="24245">MIRKIAVSLLLIFMVISAFLYFEYRKCEEVVNVHAAVNDIKHDIKTHQQKEKELENWLYTKDFEHETDIDKKMVQRYKDPAALMNFLFASIQMKDPTLFSESFEFEQFSKDLYKNKEEDKLQVMKEMMARISRNDSIQRIGYRVNSSFISDRTEALLMIDYKDKKTVKVPILMKLIGTDHDQNSEIYFITTSIWTIIQTIEKAT</sequence>
<dbReference type="Proteomes" id="UP001139011">
    <property type="component" value="Unassembled WGS sequence"/>
</dbReference>
<dbReference type="AlphaFoldDB" id="A0A9X1XEN2"/>